<reference evidence="1" key="1">
    <citation type="submission" date="2014-09" db="EMBL/GenBank/DDBJ databases">
        <authorList>
            <person name="Magalhaes I.L.F."/>
            <person name="Oliveira U."/>
            <person name="Santos F.R."/>
            <person name="Vidigal T.H.D.A."/>
            <person name="Brescovit A.D."/>
            <person name="Santos A.J."/>
        </authorList>
    </citation>
    <scope>NUCLEOTIDE SEQUENCE</scope>
    <source>
        <tissue evidence="1">Shoot tissue taken approximately 20 cm above the soil surface</tissue>
    </source>
</reference>
<dbReference type="AlphaFoldDB" id="A0A0A9A2P5"/>
<evidence type="ECO:0000313" key="1">
    <source>
        <dbReference type="EMBL" id="JAD45366.1"/>
    </source>
</evidence>
<name>A0A0A9A2P5_ARUDO</name>
<reference evidence="1" key="2">
    <citation type="journal article" date="2015" name="Data Brief">
        <title>Shoot transcriptome of the giant reed, Arundo donax.</title>
        <authorList>
            <person name="Barrero R.A."/>
            <person name="Guerrero F.D."/>
            <person name="Moolhuijzen P."/>
            <person name="Goolsby J.A."/>
            <person name="Tidwell J."/>
            <person name="Bellgard S.E."/>
            <person name="Bellgard M.I."/>
        </authorList>
    </citation>
    <scope>NUCLEOTIDE SEQUENCE</scope>
    <source>
        <tissue evidence="1">Shoot tissue taken approximately 20 cm above the soil surface</tissue>
    </source>
</reference>
<sequence>MTKGPIISTTDSSYRIITICNTKPVCPCLHRLCHAHASHRSPSREESHRIPVSHASSSMFALEQARVNHTEQTAHVQEPGPVWNMGI</sequence>
<accession>A0A0A9A2P5</accession>
<organism evidence="1">
    <name type="scientific">Arundo donax</name>
    <name type="common">Giant reed</name>
    <name type="synonym">Donax arundinaceus</name>
    <dbReference type="NCBI Taxonomy" id="35708"/>
    <lineage>
        <taxon>Eukaryota</taxon>
        <taxon>Viridiplantae</taxon>
        <taxon>Streptophyta</taxon>
        <taxon>Embryophyta</taxon>
        <taxon>Tracheophyta</taxon>
        <taxon>Spermatophyta</taxon>
        <taxon>Magnoliopsida</taxon>
        <taxon>Liliopsida</taxon>
        <taxon>Poales</taxon>
        <taxon>Poaceae</taxon>
        <taxon>PACMAD clade</taxon>
        <taxon>Arundinoideae</taxon>
        <taxon>Arundineae</taxon>
        <taxon>Arundo</taxon>
    </lineage>
</organism>
<protein>
    <submittedName>
        <fullName evidence="1">Uncharacterized protein</fullName>
    </submittedName>
</protein>
<dbReference type="EMBL" id="GBRH01252529">
    <property type="protein sequence ID" value="JAD45366.1"/>
    <property type="molecule type" value="Transcribed_RNA"/>
</dbReference>
<proteinExistence type="predicted"/>